<evidence type="ECO:0000313" key="5">
    <source>
        <dbReference type="Proteomes" id="UP001221411"/>
    </source>
</evidence>
<reference evidence="4 5" key="1">
    <citation type="submission" date="2022-11" db="EMBL/GenBank/DDBJ databases">
        <title>Minimal conservation of predation-associated metabolite biosynthetic gene clusters underscores biosynthetic potential of Myxococcota including descriptions for ten novel species: Archangium lansinium sp. nov., Myxococcus landrumus sp. nov., Nannocystis bai.</title>
        <authorList>
            <person name="Ahearne A."/>
            <person name="Stevens C."/>
            <person name="Dowd S."/>
        </authorList>
    </citation>
    <scope>NUCLEOTIDE SEQUENCE [LARGE SCALE GENOMIC DNA]</scope>
    <source>
        <strain evidence="4 5">RJM3</strain>
    </source>
</reference>
<protein>
    <submittedName>
        <fullName evidence="4">DUF4139 domain-containing protein</fullName>
    </submittedName>
</protein>
<evidence type="ECO:0000256" key="2">
    <source>
        <dbReference type="SAM" id="SignalP"/>
    </source>
</evidence>
<comment type="caution">
    <text evidence="4">The sequence shown here is derived from an EMBL/GenBank/DDBJ whole genome shotgun (WGS) entry which is preliminary data.</text>
</comment>
<evidence type="ECO:0000259" key="3">
    <source>
        <dbReference type="Pfam" id="PF13598"/>
    </source>
</evidence>
<feature type="domain" description="DUF4139" evidence="3">
    <location>
        <begin position="216"/>
        <end position="470"/>
    </location>
</feature>
<proteinExistence type="predicted"/>
<keyword evidence="2" id="KW-0732">Signal</keyword>
<organism evidence="4 5">
    <name type="scientific">Polyangium mundeleinium</name>
    <dbReference type="NCBI Taxonomy" id="2995306"/>
    <lineage>
        <taxon>Bacteria</taxon>
        <taxon>Pseudomonadati</taxon>
        <taxon>Myxococcota</taxon>
        <taxon>Polyangia</taxon>
        <taxon>Polyangiales</taxon>
        <taxon>Polyangiaceae</taxon>
        <taxon>Polyangium</taxon>
    </lineage>
</organism>
<dbReference type="InterPro" id="IPR037291">
    <property type="entry name" value="DUF4139"/>
</dbReference>
<feature type="coiled-coil region" evidence="1">
    <location>
        <begin position="646"/>
        <end position="680"/>
    </location>
</feature>
<dbReference type="EMBL" id="JAQNDO010000001">
    <property type="protein sequence ID" value="MDC0744015.1"/>
    <property type="molecule type" value="Genomic_DNA"/>
</dbReference>
<keyword evidence="5" id="KW-1185">Reference proteome</keyword>
<gene>
    <name evidence="4" type="ORF">POL67_21980</name>
</gene>
<sequence length="683" mass="73811">MRKSRIGATWALGLITTSFVAGSASAEELALKRVMLSTGGVGYFEHEAQVSGDAELTFDVRLDQVSDVLKSLLAMDPQGRLGQASLPGRAPLSEIFRDLPFSQADLSSTASLLRALRGQMLRVSAHATTMEGRLVAVTEEKVSLGEGQGTIVRNRLSLLTPTGMRQVVLEEADAIEIMDARLRAQVEQALAAIAAYAAADQRTITIDVHGQGERTVRVGYVVAAPLWKATYRLVVPEKDGEAKLEGWALLENMSGQDWNRVELSVASGNPVTLRQAVYESYFVNRPEVPVEVLGRRLPPVDVGAVPEAELAEAANGGGGGGRMMHGFMAAPSAADALMHSARSAAEEGAPEPPPIAEPTEGATQVVFRFPDPVDLPRGQSLLVPIVSESLPIERVSWYRYDVDARNPLASVRLTNDTETGLPPGILSIYENAQANEPMSFVGDARLGALPAGEDRFVSYAVDLEVRVDREEKFAQLVKGAKIARGVLEVRRVEQRTTVYKIKGAADEARVLVLEHPRIQGFTLAEPTEGVIGTTDTHVRIRREVPAGQTVTVEAVLERPIEQSIVIGSITAQELGVLLASTEMSAAVRAALEHVAELQRTLASREEALALLRTERQTLVSDQDRLRRNLASSPQGSDLHTRYLAALASTEDRISEIDRTIDTAEAAVRVAREELADYIANLSI</sequence>
<dbReference type="RefSeq" id="WP_271920104.1">
    <property type="nucleotide sequence ID" value="NZ_JAQNDO010000001.1"/>
</dbReference>
<evidence type="ECO:0000256" key="1">
    <source>
        <dbReference type="SAM" id="Coils"/>
    </source>
</evidence>
<accession>A0ABT5EQA2</accession>
<keyword evidence="1" id="KW-0175">Coiled coil</keyword>
<feature type="signal peptide" evidence="2">
    <location>
        <begin position="1"/>
        <end position="26"/>
    </location>
</feature>
<name>A0ABT5EQA2_9BACT</name>
<evidence type="ECO:0000313" key="4">
    <source>
        <dbReference type="EMBL" id="MDC0744015.1"/>
    </source>
</evidence>
<feature type="chain" id="PRO_5045330543" evidence="2">
    <location>
        <begin position="27"/>
        <end position="683"/>
    </location>
</feature>
<dbReference type="Pfam" id="PF13598">
    <property type="entry name" value="DUF4139"/>
    <property type="match status" value="1"/>
</dbReference>
<dbReference type="Proteomes" id="UP001221411">
    <property type="component" value="Unassembled WGS sequence"/>
</dbReference>